<dbReference type="Proteomes" id="UP001412239">
    <property type="component" value="Unassembled WGS sequence"/>
</dbReference>
<keyword evidence="4" id="KW-1185">Reference proteome</keyword>
<feature type="compositionally biased region" description="Low complexity" evidence="1">
    <location>
        <begin position="1"/>
        <end position="24"/>
    </location>
</feature>
<evidence type="ECO:0000259" key="2">
    <source>
        <dbReference type="PROSITE" id="PS51205"/>
    </source>
</evidence>
<feature type="region of interest" description="Disordered" evidence="1">
    <location>
        <begin position="1"/>
        <end position="84"/>
    </location>
</feature>
<evidence type="ECO:0000313" key="4">
    <source>
        <dbReference type="Proteomes" id="UP001412239"/>
    </source>
</evidence>
<dbReference type="PANTHER" id="PTHR23101:SF97">
    <property type="entry name" value="DOMAIN PROTEIN, PUTATIVE (AFU_ORTHOLOGUE AFUA_2G10890)-RELATED"/>
    <property type="match status" value="1"/>
</dbReference>
<evidence type="ECO:0000313" key="3">
    <source>
        <dbReference type="EMBL" id="CUS11754.1"/>
    </source>
</evidence>
<sequence length="719" mass="77133">MTSVRVPEPSNSSSPSLRSSSPDRPGLRGARSFSRLEPSTLNPLSKLQTELTIPEVSDAPSAASSISKLEESEDDEGPPLPLPDGFNDLPIELLSLTDRNISFIDSLSMKIHPTPLAVAQLTELFQQFYVTAFQHVDTHVSHSYLSLASKKPRTSPAASKNPTQMLSISEISQKKRDRRLLEAKRSALEEAVERRITEGIYDRIWRHQSTDDEARDESLRSKMAALNVVGVKLGHLGVELEGAVGDIEDELRPAVEALAGMNNLKFPLGKLLSLKKSHKAIVDWLSTHNSSSSADFILPTLIYTLIISPPTQDFNIISDLFFIQRFRAKKAIDGEAAYCLTNLEAAISFLETVDLATLKVDDENPPKQQYNPSRSRSPMTSRSLTPDMPFTPVGDPLANLSEKLAIAHVAAASAATSAPQSTATRAIGSNPSASSSTASLQPLAPGSAATRRLSYLTPIDLATSAATSAVSTADQGIRGIGNTLESSYKFLFGKMEKRGEELPKTLEDARRLVDSPATGNLEQQQERAQATIAASELGTDGGTSMGNMKRVGSATSIMSNQSGKKAEEKEQSAGGLRGAAAIPAAVAVDKLETVMNLGTSLGRFAVRGFSRSSTPTTPSTNTDSALAGMRALGAASQENAHKGHKRDDSAPVVDLLSTFPDLANSLKSQQSKAAVMSPPPVARFLEVEDPGDLKISEVAELLKDYRRLVEELRVRGAVE</sequence>
<dbReference type="GO" id="GO:0016192">
    <property type="term" value="P:vesicle-mediated transport"/>
    <property type="evidence" value="ECO:0007669"/>
    <property type="project" value="InterPro"/>
</dbReference>
<dbReference type="InterPro" id="IPR003123">
    <property type="entry name" value="VPS9"/>
</dbReference>
<dbReference type="PROSITE" id="PS51205">
    <property type="entry name" value="VPS9"/>
    <property type="match status" value="1"/>
</dbReference>
<dbReference type="SUPFAM" id="SSF109993">
    <property type="entry name" value="VPS9 domain"/>
    <property type="match status" value="1"/>
</dbReference>
<dbReference type="SMART" id="SM00167">
    <property type="entry name" value="VPS9"/>
    <property type="match status" value="1"/>
</dbReference>
<dbReference type="AlphaFoldDB" id="A0A292PX95"/>
<dbReference type="GO" id="GO:0005085">
    <property type="term" value="F:guanyl-nucleotide exchange factor activity"/>
    <property type="evidence" value="ECO:0007669"/>
    <property type="project" value="InterPro"/>
</dbReference>
<reference evidence="3" key="1">
    <citation type="submission" date="2015-10" db="EMBL/GenBank/DDBJ databases">
        <authorList>
            <person name="Regsiter A."/>
            <person name="william w."/>
        </authorList>
    </citation>
    <scope>NUCLEOTIDE SEQUENCE</scope>
    <source>
        <strain evidence="3">Montdore</strain>
    </source>
</reference>
<dbReference type="EMBL" id="LN891013">
    <property type="protein sequence ID" value="CUS11754.1"/>
    <property type="molecule type" value="Genomic_DNA"/>
</dbReference>
<accession>A0A292PX95</accession>
<feature type="region of interest" description="Disordered" evidence="1">
    <location>
        <begin position="360"/>
        <end position="390"/>
    </location>
</feature>
<feature type="compositionally biased region" description="Polar residues" evidence="1">
    <location>
        <begin position="37"/>
        <end position="51"/>
    </location>
</feature>
<feature type="region of interest" description="Disordered" evidence="1">
    <location>
        <begin position="418"/>
        <end position="445"/>
    </location>
</feature>
<feature type="domain" description="VPS9" evidence="2">
    <location>
        <begin position="213"/>
        <end position="359"/>
    </location>
</feature>
<dbReference type="InterPro" id="IPR045046">
    <property type="entry name" value="Vps9-like"/>
</dbReference>
<dbReference type="PANTHER" id="PTHR23101">
    <property type="entry name" value="RAB GDP/GTP EXCHANGE FACTOR"/>
    <property type="match status" value="1"/>
</dbReference>
<dbReference type="GO" id="GO:0005829">
    <property type="term" value="C:cytosol"/>
    <property type="evidence" value="ECO:0007669"/>
    <property type="project" value="TreeGrafter"/>
</dbReference>
<feature type="compositionally biased region" description="Low complexity" evidence="1">
    <location>
        <begin position="372"/>
        <end position="386"/>
    </location>
</feature>
<dbReference type="GO" id="GO:0031267">
    <property type="term" value="F:small GTPase binding"/>
    <property type="evidence" value="ECO:0007669"/>
    <property type="project" value="TreeGrafter"/>
</dbReference>
<organism evidence="3 4">
    <name type="scientific">Tuber aestivum</name>
    <name type="common">summer truffle</name>
    <dbReference type="NCBI Taxonomy" id="59557"/>
    <lineage>
        <taxon>Eukaryota</taxon>
        <taxon>Fungi</taxon>
        <taxon>Dikarya</taxon>
        <taxon>Ascomycota</taxon>
        <taxon>Pezizomycotina</taxon>
        <taxon>Pezizomycetes</taxon>
        <taxon>Pezizales</taxon>
        <taxon>Tuberaceae</taxon>
        <taxon>Tuber</taxon>
    </lineage>
</organism>
<dbReference type="InterPro" id="IPR037191">
    <property type="entry name" value="VPS9_dom_sf"/>
</dbReference>
<proteinExistence type="predicted"/>
<dbReference type="Pfam" id="PF02204">
    <property type="entry name" value="VPS9"/>
    <property type="match status" value="1"/>
</dbReference>
<evidence type="ECO:0000256" key="1">
    <source>
        <dbReference type="SAM" id="MobiDB-lite"/>
    </source>
</evidence>
<dbReference type="GO" id="GO:0030139">
    <property type="term" value="C:endocytic vesicle"/>
    <property type="evidence" value="ECO:0007669"/>
    <property type="project" value="TreeGrafter"/>
</dbReference>
<protein>
    <recommendedName>
        <fullName evidence="2">VPS9 domain-containing protein</fullName>
    </recommendedName>
</protein>
<gene>
    <name evidence="3" type="ORF">GSTUAT00004209001</name>
</gene>
<dbReference type="Gene3D" id="1.20.1050.80">
    <property type="entry name" value="VPS9 domain"/>
    <property type="match status" value="1"/>
</dbReference>
<name>A0A292PX95_9PEZI</name>